<organism evidence="1 2">
    <name type="scientific">Allomesorhizobium camelthorni</name>
    <dbReference type="NCBI Taxonomy" id="475069"/>
    <lineage>
        <taxon>Bacteria</taxon>
        <taxon>Pseudomonadati</taxon>
        <taxon>Pseudomonadota</taxon>
        <taxon>Alphaproteobacteria</taxon>
        <taxon>Hyphomicrobiales</taxon>
        <taxon>Phyllobacteriaceae</taxon>
        <taxon>Allomesorhizobium</taxon>
    </lineage>
</organism>
<proteinExistence type="predicted"/>
<name>A0A6G4W5Y4_9HYPH</name>
<protein>
    <submittedName>
        <fullName evidence="1">Flagellar FlbD family protein</fullName>
    </submittedName>
</protein>
<gene>
    <name evidence="1" type="ORF">G6N73_00480</name>
</gene>
<reference evidence="1 2" key="1">
    <citation type="submission" date="2020-02" db="EMBL/GenBank/DDBJ databases">
        <title>Genome sequence of strain CCNWXJ40-4.</title>
        <authorList>
            <person name="Gao J."/>
            <person name="Sun J."/>
        </authorList>
    </citation>
    <scope>NUCLEOTIDE SEQUENCE [LARGE SCALE GENOMIC DNA]</scope>
    <source>
        <strain evidence="1 2">CCNWXJ 40-4</strain>
    </source>
</reference>
<evidence type="ECO:0000313" key="1">
    <source>
        <dbReference type="EMBL" id="NGO49663.1"/>
    </source>
</evidence>
<keyword evidence="2" id="KW-1185">Reference proteome</keyword>
<dbReference type="RefSeq" id="WP_165021656.1">
    <property type="nucleotide sequence ID" value="NZ_JAAKZF010000001.1"/>
</dbReference>
<keyword evidence="1" id="KW-0966">Cell projection</keyword>
<evidence type="ECO:0000313" key="2">
    <source>
        <dbReference type="Proteomes" id="UP001642900"/>
    </source>
</evidence>
<dbReference type="Proteomes" id="UP001642900">
    <property type="component" value="Unassembled WGS sequence"/>
</dbReference>
<dbReference type="EMBL" id="JAAKZF010000001">
    <property type="protein sequence ID" value="NGO49663.1"/>
    <property type="molecule type" value="Genomic_DNA"/>
</dbReference>
<comment type="caution">
    <text evidence="1">The sequence shown here is derived from an EMBL/GenBank/DDBJ whole genome shotgun (WGS) entry which is preliminary data.</text>
</comment>
<dbReference type="AlphaFoldDB" id="A0A6G4W5Y4"/>
<accession>A0A6G4W5Y4</accession>
<keyword evidence="1" id="KW-0969">Cilium</keyword>
<sequence length="71" mass="8163">MWIRLTRADGNPITVNTDYLVSIQDHGDRTLIVHTCGELLVLESQLALFEALRLQPIDRDGPKRDRRAELH</sequence>
<keyword evidence="1" id="KW-0282">Flagellum</keyword>